<accession>A0A1G2UQT5</accession>
<dbReference type="Proteomes" id="UP000176558">
    <property type="component" value="Unassembled WGS sequence"/>
</dbReference>
<proteinExistence type="predicted"/>
<reference evidence="1 2" key="1">
    <citation type="journal article" date="2016" name="Nat. Commun.">
        <title>Thousands of microbial genomes shed light on interconnected biogeochemical processes in an aquifer system.</title>
        <authorList>
            <person name="Anantharaman K."/>
            <person name="Brown C.T."/>
            <person name="Hug L.A."/>
            <person name="Sharon I."/>
            <person name="Castelle C.J."/>
            <person name="Probst A.J."/>
            <person name="Thomas B.C."/>
            <person name="Singh A."/>
            <person name="Wilkins M.J."/>
            <person name="Karaoz U."/>
            <person name="Brodie E.L."/>
            <person name="Williams K.H."/>
            <person name="Hubbard S.S."/>
            <person name="Banfield J.F."/>
        </authorList>
    </citation>
    <scope>NUCLEOTIDE SEQUENCE [LARGE SCALE GENOMIC DNA]</scope>
</reference>
<gene>
    <name evidence="1" type="ORF">A3G99_03230</name>
</gene>
<dbReference type="AlphaFoldDB" id="A0A1G2UQT5"/>
<evidence type="ECO:0000313" key="1">
    <source>
        <dbReference type="EMBL" id="OHB11748.1"/>
    </source>
</evidence>
<dbReference type="EMBL" id="MHWT01000028">
    <property type="protein sequence ID" value="OHB11748.1"/>
    <property type="molecule type" value="Genomic_DNA"/>
</dbReference>
<dbReference type="Pfam" id="PF18924">
    <property type="entry name" value="DUF5674"/>
    <property type="match status" value="1"/>
</dbReference>
<name>A0A1G2UQT5_9BACT</name>
<dbReference type="InterPro" id="IPR043731">
    <property type="entry name" value="DUF5674"/>
</dbReference>
<comment type="caution">
    <text evidence="1">The sequence shown here is derived from an EMBL/GenBank/DDBJ whole genome shotgun (WGS) entry which is preliminary data.</text>
</comment>
<organism evidence="1 2">
    <name type="scientific">Candidatus Zambryskibacteria bacterium RIFCSPLOWO2_12_FULL_39_23</name>
    <dbReference type="NCBI Taxonomy" id="1802776"/>
    <lineage>
        <taxon>Bacteria</taxon>
        <taxon>Candidatus Zambryskiibacteriota</taxon>
    </lineage>
</organism>
<sequence length="112" mass="13128">MKIVSVNITINELKEVAKEFYTSMIKGVVDIEEKIIAFGGEYHMDANKILIENGSKQENIWGFNVYFNKSREEWIEYTSLINIRPLVNNNDMEVQDKNIRDKMKQIINSKII</sequence>
<protein>
    <submittedName>
        <fullName evidence="1">Uncharacterized protein</fullName>
    </submittedName>
</protein>
<evidence type="ECO:0000313" key="2">
    <source>
        <dbReference type="Proteomes" id="UP000176558"/>
    </source>
</evidence>